<dbReference type="Proteomes" id="UP001553161">
    <property type="component" value="Unassembled WGS sequence"/>
</dbReference>
<evidence type="ECO:0000256" key="1">
    <source>
        <dbReference type="SAM" id="MobiDB-lite"/>
    </source>
</evidence>
<dbReference type="PANTHER" id="PTHR23150:SF19">
    <property type="entry name" value="FORMYLGLYCINE-GENERATING ENZYME"/>
    <property type="match status" value="1"/>
</dbReference>
<dbReference type="InterPro" id="IPR051043">
    <property type="entry name" value="Sulfatase_Mod_Factor_Kinase"/>
</dbReference>
<evidence type="ECO:0000313" key="3">
    <source>
        <dbReference type="EMBL" id="MEV8468352.1"/>
    </source>
</evidence>
<dbReference type="PANTHER" id="PTHR23150">
    <property type="entry name" value="SULFATASE MODIFYING FACTOR 1, 2"/>
    <property type="match status" value="1"/>
</dbReference>
<dbReference type="InterPro" id="IPR042095">
    <property type="entry name" value="SUMF_sf"/>
</dbReference>
<feature type="domain" description="Sulfatase-modifying factor enzyme-like" evidence="2">
    <location>
        <begin position="36"/>
        <end position="313"/>
    </location>
</feature>
<dbReference type="InterPro" id="IPR005532">
    <property type="entry name" value="SUMF_dom"/>
</dbReference>
<protein>
    <submittedName>
        <fullName evidence="3">Formylglycine-generating enzyme family protein</fullName>
    </submittedName>
</protein>
<name>A0ABV3LA24_9RHOB</name>
<dbReference type="EMBL" id="JBFBVU010000026">
    <property type="protein sequence ID" value="MEV8468352.1"/>
    <property type="molecule type" value="Genomic_DNA"/>
</dbReference>
<evidence type="ECO:0000313" key="4">
    <source>
        <dbReference type="Proteomes" id="UP001553161"/>
    </source>
</evidence>
<gene>
    <name evidence="3" type="ORF">AB0T83_16365</name>
</gene>
<accession>A0ABV3LA24</accession>
<sequence length="315" mass="34741">MSQETTGGCCSGTGGRNTVATPASPRLAPNPPAPSDDAVLVPGGRTLVGTGRPIIRNDGEDPLRNARVKPFRIASTTVTNAQFEAFVKATGYVTEAERFGWSFVFWAQVPQRLGPTQGIQGVEWWRRVDGANWRDINGPGTQAETWFPDHPVVHISWHDAMDYAAWVGGRLPTEVEWEHAARGGLGDVRFPWGDEEPDDTDFLPCNIWQGAFPNRNTGADGFLTTAPAKHFAPNGYGLYNLVGNVWEWTADDFRIKSLKKSVRQRLESMKGYKLAKGGSFLCHASYCYRYRIAARSGNAPDSTTTHQGFRVVWPA</sequence>
<evidence type="ECO:0000259" key="2">
    <source>
        <dbReference type="Pfam" id="PF03781"/>
    </source>
</evidence>
<organism evidence="3 4">
    <name type="scientific">Meridianimarinicoccus marinus</name>
    <dbReference type="NCBI Taxonomy" id="3231483"/>
    <lineage>
        <taxon>Bacteria</taxon>
        <taxon>Pseudomonadati</taxon>
        <taxon>Pseudomonadota</taxon>
        <taxon>Alphaproteobacteria</taxon>
        <taxon>Rhodobacterales</taxon>
        <taxon>Paracoccaceae</taxon>
        <taxon>Meridianimarinicoccus</taxon>
    </lineage>
</organism>
<dbReference type="RefSeq" id="WP_366194301.1">
    <property type="nucleotide sequence ID" value="NZ_JBFBVU010000026.1"/>
</dbReference>
<dbReference type="Pfam" id="PF03781">
    <property type="entry name" value="FGE-sulfatase"/>
    <property type="match status" value="1"/>
</dbReference>
<dbReference type="SUPFAM" id="SSF56436">
    <property type="entry name" value="C-type lectin-like"/>
    <property type="match status" value="1"/>
</dbReference>
<comment type="caution">
    <text evidence="3">The sequence shown here is derived from an EMBL/GenBank/DDBJ whole genome shotgun (WGS) entry which is preliminary data.</text>
</comment>
<feature type="region of interest" description="Disordered" evidence="1">
    <location>
        <begin position="1"/>
        <end position="39"/>
    </location>
</feature>
<dbReference type="InterPro" id="IPR016187">
    <property type="entry name" value="CTDL_fold"/>
</dbReference>
<dbReference type="Gene3D" id="3.90.1580.10">
    <property type="entry name" value="paralog of FGE (formylglycine-generating enzyme)"/>
    <property type="match status" value="1"/>
</dbReference>
<proteinExistence type="predicted"/>
<keyword evidence="4" id="KW-1185">Reference proteome</keyword>
<reference evidence="3 4" key="1">
    <citation type="submission" date="2024-07" db="EMBL/GenBank/DDBJ databases">
        <authorList>
            <person name="Kang M."/>
        </authorList>
    </citation>
    <scope>NUCLEOTIDE SEQUENCE [LARGE SCALE GENOMIC DNA]</scope>
    <source>
        <strain evidence="3 4">DFM31</strain>
    </source>
</reference>